<evidence type="ECO:0000313" key="1">
    <source>
        <dbReference type="EMBL" id="CAF3821607.1"/>
    </source>
</evidence>
<organism evidence="2 3">
    <name type="scientific">Rotaria magnacalcarata</name>
    <dbReference type="NCBI Taxonomy" id="392030"/>
    <lineage>
        <taxon>Eukaryota</taxon>
        <taxon>Metazoa</taxon>
        <taxon>Spiralia</taxon>
        <taxon>Gnathifera</taxon>
        <taxon>Rotifera</taxon>
        <taxon>Eurotatoria</taxon>
        <taxon>Bdelloidea</taxon>
        <taxon>Philodinida</taxon>
        <taxon>Philodinidae</taxon>
        <taxon>Rotaria</taxon>
    </lineage>
</organism>
<dbReference type="InterPro" id="IPR008978">
    <property type="entry name" value="HSP20-like_chaperone"/>
</dbReference>
<name>A0A8S2JV35_9BILA</name>
<evidence type="ECO:0000313" key="2">
    <source>
        <dbReference type="EMBL" id="CAF3826496.1"/>
    </source>
</evidence>
<evidence type="ECO:0000313" key="3">
    <source>
        <dbReference type="Proteomes" id="UP000676336"/>
    </source>
</evidence>
<gene>
    <name evidence="1" type="ORF">BYL167_LOCUS4146</name>
    <name evidence="2" type="ORF">SMN809_LOCUS2605</name>
</gene>
<dbReference type="Proteomes" id="UP000681967">
    <property type="component" value="Unassembled WGS sequence"/>
</dbReference>
<dbReference type="AlphaFoldDB" id="A0A8S2JV35"/>
<protein>
    <submittedName>
        <fullName evidence="2">Uncharacterized protein</fullName>
    </submittedName>
</protein>
<feature type="non-terminal residue" evidence="2">
    <location>
        <position position="1"/>
    </location>
</feature>
<dbReference type="Gene3D" id="2.60.40.790">
    <property type="match status" value="1"/>
</dbReference>
<proteinExistence type="predicted"/>
<dbReference type="EMBL" id="CAJOBI010000487">
    <property type="protein sequence ID" value="CAF3826496.1"/>
    <property type="molecule type" value="Genomic_DNA"/>
</dbReference>
<dbReference type="EMBL" id="CAJOBH010000857">
    <property type="protein sequence ID" value="CAF3821607.1"/>
    <property type="molecule type" value="Genomic_DNA"/>
</dbReference>
<comment type="caution">
    <text evidence="2">The sequence shown here is derived from an EMBL/GenBank/DDBJ whole genome shotgun (WGS) entry which is preliminary data.</text>
</comment>
<accession>A0A8S2JV35</accession>
<dbReference type="Proteomes" id="UP000676336">
    <property type="component" value="Unassembled WGS sequence"/>
</dbReference>
<reference evidence="2" key="1">
    <citation type="submission" date="2021-02" db="EMBL/GenBank/DDBJ databases">
        <authorList>
            <person name="Nowell W R."/>
        </authorList>
    </citation>
    <scope>NUCLEOTIDE SEQUENCE</scope>
</reference>
<sequence length="126" mass="14354">VNNVVSLVTSNNMLVIEVPIHDSEVERKLVDAQAEASKEVAQFGQYVTRFLTMLTFWPDMVEVSVKDNQLTVQCESSYKDETCKERPFFRKSITLPPGTQVDQLQPQITDSDELKIEAPYVETTQQ</sequence>